<proteinExistence type="predicted"/>
<evidence type="ECO:0008006" key="4">
    <source>
        <dbReference type="Google" id="ProtNLM"/>
    </source>
</evidence>
<keyword evidence="3" id="KW-1185">Reference proteome</keyword>
<reference evidence="2 3" key="2">
    <citation type="journal article" date="2011" name="J. Bacteriol.">
        <title>Complete genome sequence of the anaerobic, halophilic alkalithermophile Natranaerobius thermophilus JW/NM-WN-LF.</title>
        <authorList>
            <person name="Zhao B."/>
            <person name="Mesbah N.M."/>
            <person name="Dalin E."/>
            <person name="Goodwin L."/>
            <person name="Nolan M."/>
            <person name="Pitluck S."/>
            <person name="Chertkov O."/>
            <person name="Brettin T.S."/>
            <person name="Han J."/>
            <person name="Larimer F.W."/>
            <person name="Land M.L."/>
            <person name="Hauser L."/>
            <person name="Kyrpides N."/>
            <person name="Wiegel J."/>
        </authorList>
    </citation>
    <scope>NUCLEOTIDE SEQUENCE [LARGE SCALE GENOMIC DNA]</scope>
    <source>
        <strain evidence="3">ATCC BAA-1301 / DSM 18059 / JW/NM-WN-LF</strain>
    </source>
</reference>
<feature type="compositionally biased region" description="Basic residues" evidence="1">
    <location>
        <begin position="212"/>
        <end position="221"/>
    </location>
</feature>
<dbReference type="Pfam" id="PF13692">
    <property type="entry name" value="Glyco_trans_1_4"/>
    <property type="match status" value="1"/>
</dbReference>
<dbReference type="OrthoDB" id="9816564at2"/>
<evidence type="ECO:0000256" key="1">
    <source>
        <dbReference type="SAM" id="MobiDB-lite"/>
    </source>
</evidence>
<sequence>MIKNKDIIYFSAVDWDYVFARPQQTVMRLAQNNRVIYVEPPYSLLAPLKKPRAIKKWFSGLRKHPEKDNLYLYAPKPTLPFQGKIKGINPINQKSMGRKLKKVTKKLNFSDPMIFTTLPNTVDLLKYFPDSQVIYDCVDCHASFSGHNDELMRELEINLLERADLVFTTAYALYEDKKGFNSNCHLVPNGAQVEHFAINNKESQDKEEQNKIRSRSNKGPKKNTSEIKGLGTGVSSSGPDKKTLTDLGVSPEVAEELALDQVKIGFIGGIGDWVDLSLVDYMAQARPRWKFFMIGPLGVDPGPLAHRENVYFPGFMNYKILPQILQAFSIAICPFKKNRLTERVNPVKVYEYLAGGKPVVATDLRELQEFKEYLYLANNGEEFLSQIEKALTMEEKYHQEGMLPGIRRMRREFAEEHSWEKRVQRMEELWEKTL</sequence>
<dbReference type="InParanoid" id="B2A0R5"/>
<organism evidence="2 3">
    <name type="scientific">Natranaerobius thermophilus (strain ATCC BAA-1301 / DSM 18059 / JW/NM-WN-LF)</name>
    <dbReference type="NCBI Taxonomy" id="457570"/>
    <lineage>
        <taxon>Bacteria</taxon>
        <taxon>Bacillati</taxon>
        <taxon>Bacillota</taxon>
        <taxon>Clostridia</taxon>
        <taxon>Natranaerobiales</taxon>
        <taxon>Natranaerobiaceae</taxon>
        <taxon>Natranaerobius</taxon>
    </lineage>
</organism>
<dbReference type="eggNOG" id="COG0438">
    <property type="taxonomic scope" value="Bacteria"/>
</dbReference>
<evidence type="ECO:0000313" key="2">
    <source>
        <dbReference type="EMBL" id="ACB85945.1"/>
    </source>
</evidence>
<feature type="compositionally biased region" description="Basic and acidic residues" evidence="1">
    <location>
        <begin position="202"/>
        <end position="211"/>
    </location>
</feature>
<feature type="region of interest" description="Disordered" evidence="1">
    <location>
        <begin position="200"/>
        <end position="242"/>
    </location>
</feature>
<dbReference type="KEGG" id="nth:Nther_2380"/>
<dbReference type="EMBL" id="CP001034">
    <property type="protein sequence ID" value="ACB85945.1"/>
    <property type="molecule type" value="Genomic_DNA"/>
</dbReference>
<dbReference type="AlphaFoldDB" id="B2A0R5"/>
<dbReference type="Gene3D" id="3.40.50.2000">
    <property type="entry name" value="Glycogen Phosphorylase B"/>
    <property type="match status" value="1"/>
</dbReference>
<accession>B2A0R5</accession>
<protein>
    <recommendedName>
        <fullName evidence="4">Glycosyl transferase group 1</fullName>
    </recommendedName>
</protein>
<dbReference type="PANTHER" id="PTHR12526">
    <property type="entry name" value="GLYCOSYLTRANSFERASE"/>
    <property type="match status" value="1"/>
</dbReference>
<dbReference type="Proteomes" id="UP000001683">
    <property type="component" value="Chromosome"/>
</dbReference>
<reference evidence="2 3" key="1">
    <citation type="submission" date="2008-04" db="EMBL/GenBank/DDBJ databases">
        <title>Complete sequence of chromosome of Natranaerobius thermophilus JW/NM-WN-LF.</title>
        <authorList>
            <consortium name="US DOE Joint Genome Institute"/>
            <person name="Copeland A."/>
            <person name="Lucas S."/>
            <person name="Lapidus A."/>
            <person name="Glavina del Rio T."/>
            <person name="Dalin E."/>
            <person name="Tice H."/>
            <person name="Bruce D."/>
            <person name="Goodwin L."/>
            <person name="Pitluck S."/>
            <person name="Chertkov O."/>
            <person name="Brettin T."/>
            <person name="Detter J.C."/>
            <person name="Han C."/>
            <person name="Kuske C.R."/>
            <person name="Schmutz J."/>
            <person name="Larimer F."/>
            <person name="Land M."/>
            <person name="Hauser L."/>
            <person name="Kyrpides N."/>
            <person name="Lykidis A."/>
            <person name="Mesbah N.M."/>
            <person name="Wiegel J."/>
        </authorList>
    </citation>
    <scope>NUCLEOTIDE SEQUENCE [LARGE SCALE GENOMIC DNA]</scope>
    <source>
        <strain evidence="3">ATCC BAA-1301 / DSM 18059 / JW/NM-WN-LF</strain>
    </source>
</reference>
<gene>
    <name evidence="2" type="ordered locus">Nther_2380</name>
</gene>
<evidence type="ECO:0000313" key="3">
    <source>
        <dbReference type="Proteomes" id="UP000001683"/>
    </source>
</evidence>
<dbReference type="Gene3D" id="3.40.50.11010">
    <property type="match status" value="1"/>
</dbReference>
<name>B2A0R5_NATTJ</name>
<dbReference type="SUPFAM" id="SSF53756">
    <property type="entry name" value="UDP-Glycosyltransferase/glycogen phosphorylase"/>
    <property type="match status" value="1"/>
</dbReference>
<dbReference type="PANTHER" id="PTHR12526:SF630">
    <property type="entry name" value="GLYCOSYLTRANSFERASE"/>
    <property type="match status" value="1"/>
</dbReference>
<dbReference type="RefSeq" id="WP_012448794.1">
    <property type="nucleotide sequence ID" value="NC_010718.1"/>
</dbReference>
<dbReference type="STRING" id="457570.Nther_2380"/>
<dbReference type="HOGENOM" id="CLU_041132_3_1_9"/>